<comment type="caution">
    <text evidence="2">The sequence shown here is derived from an EMBL/GenBank/DDBJ whole genome shotgun (WGS) entry which is preliminary data.</text>
</comment>
<organism evidence="2 3">
    <name type="scientific">Devosia nanyangense</name>
    <dbReference type="NCBI Taxonomy" id="1228055"/>
    <lineage>
        <taxon>Bacteria</taxon>
        <taxon>Pseudomonadati</taxon>
        <taxon>Pseudomonadota</taxon>
        <taxon>Alphaproteobacteria</taxon>
        <taxon>Hyphomicrobiales</taxon>
        <taxon>Devosiaceae</taxon>
        <taxon>Devosia</taxon>
    </lineage>
</organism>
<dbReference type="InterPro" id="IPR029058">
    <property type="entry name" value="AB_hydrolase_fold"/>
</dbReference>
<dbReference type="AlphaFoldDB" id="A0A933L4N6"/>
<dbReference type="InterPro" id="IPR002925">
    <property type="entry name" value="Dienelactn_hydro"/>
</dbReference>
<dbReference type="Proteomes" id="UP000782610">
    <property type="component" value="Unassembled WGS sequence"/>
</dbReference>
<keyword evidence="2" id="KW-0378">Hydrolase</keyword>
<dbReference type="Pfam" id="PF01738">
    <property type="entry name" value="DLH"/>
    <property type="match status" value="1"/>
</dbReference>
<evidence type="ECO:0000259" key="1">
    <source>
        <dbReference type="Pfam" id="PF01738"/>
    </source>
</evidence>
<gene>
    <name evidence="2" type="ORF">HY834_11475</name>
</gene>
<evidence type="ECO:0000313" key="3">
    <source>
        <dbReference type="Proteomes" id="UP000782610"/>
    </source>
</evidence>
<dbReference type="EMBL" id="JACRAF010000031">
    <property type="protein sequence ID" value="MBI4922361.1"/>
    <property type="molecule type" value="Genomic_DNA"/>
</dbReference>
<feature type="domain" description="Dienelactone hydrolase" evidence="1">
    <location>
        <begin position="16"/>
        <end position="223"/>
    </location>
</feature>
<sequence>MGTRITLTASDGFTLNAYTATPETKPRGGVVVIQEIWGLCNFVRGVVDRFARHGYLAVAPAMFDRLKFGFESEDYAAGSAYATMGELMKNFSHQTALLDVAAAIKAASAGGKVGITGYCFGGNVSWRAAHAGLGLSAASGYYGGGVPSYIDLEPQIPLEMHYGDRDTGIPLEQVEALRARYPDVGIYLYPAEHGFCNSDRPEKFDEASCKKASARTLEFFHKHLA</sequence>
<dbReference type="Gene3D" id="3.40.50.1820">
    <property type="entry name" value="alpha/beta hydrolase"/>
    <property type="match status" value="1"/>
</dbReference>
<dbReference type="InterPro" id="IPR051049">
    <property type="entry name" value="Dienelactone_hydrolase-like"/>
</dbReference>
<dbReference type="PANTHER" id="PTHR46623">
    <property type="entry name" value="CARBOXYMETHYLENEBUTENOLIDASE-RELATED"/>
    <property type="match status" value="1"/>
</dbReference>
<dbReference type="PANTHER" id="PTHR46623:SF6">
    <property type="entry name" value="ALPHA_BETA-HYDROLASES SUPERFAMILY PROTEIN"/>
    <property type="match status" value="1"/>
</dbReference>
<accession>A0A933L4N6</accession>
<proteinExistence type="predicted"/>
<protein>
    <submittedName>
        <fullName evidence="2">Dienelactone hydrolase family protein</fullName>
    </submittedName>
</protein>
<dbReference type="GO" id="GO:0016787">
    <property type="term" value="F:hydrolase activity"/>
    <property type="evidence" value="ECO:0007669"/>
    <property type="project" value="UniProtKB-KW"/>
</dbReference>
<evidence type="ECO:0000313" key="2">
    <source>
        <dbReference type="EMBL" id="MBI4922361.1"/>
    </source>
</evidence>
<reference evidence="2" key="1">
    <citation type="submission" date="2020-07" db="EMBL/GenBank/DDBJ databases">
        <title>Huge and variable diversity of episymbiotic CPR bacteria and DPANN archaea in groundwater ecosystems.</title>
        <authorList>
            <person name="He C.Y."/>
            <person name="Keren R."/>
            <person name="Whittaker M."/>
            <person name="Farag I.F."/>
            <person name="Doudna J."/>
            <person name="Cate J.H.D."/>
            <person name="Banfield J.F."/>
        </authorList>
    </citation>
    <scope>NUCLEOTIDE SEQUENCE</scope>
    <source>
        <strain evidence="2">NC_groundwater_1586_Pr3_B-0.1um_66_15</strain>
    </source>
</reference>
<name>A0A933L4N6_9HYPH</name>
<dbReference type="SUPFAM" id="SSF53474">
    <property type="entry name" value="alpha/beta-Hydrolases"/>
    <property type="match status" value="1"/>
</dbReference>